<proteinExistence type="predicted"/>
<evidence type="ECO:0000259" key="1">
    <source>
        <dbReference type="Pfam" id="PF12697"/>
    </source>
</evidence>
<reference evidence="2" key="1">
    <citation type="submission" date="2021-02" db="EMBL/GenBank/DDBJ databases">
        <authorList>
            <person name="Palmer J.M."/>
        </authorList>
    </citation>
    <scope>NUCLEOTIDE SEQUENCE</scope>
    <source>
        <strain evidence="2">SCRP734</strain>
    </source>
</reference>
<dbReference type="Pfam" id="PF12697">
    <property type="entry name" value="Abhydrolase_6"/>
    <property type="match status" value="1"/>
</dbReference>
<dbReference type="InterPro" id="IPR000073">
    <property type="entry name" value="AB_hydrolase_1"/>
</dbReference>
<feature type="domain" description="AB hydrolase-1" evidence="1">
    <location>
        <begin position="59"/>
        <end position="280"/>
    </location>
</feature>
<name>A0A8T1VE21_9STRA</name>
<dbReference type="EMBL" id="JAGDFM010000418">
    <property type="protein sequence ID" value="KAG7378500.1"/>
    <property type="molecule type" value="Genomic_DNA"/>
</dbReference>
<evidence type="ECO:0000313" key="3">
    <source>
        <dbReference type="Proteomes" id="UP000694044"/>
    </source>
</evidence>
<dbReference type="OrthoDB" id="408373at2759"/>
<accession>A0A8T1VE21</accession>
<organism evidence="2 3">
    <name type="scientific">Phytophthora pseudosyringae</name>
    <dbReference type="NCBI Taxonomy" id="221518"/>
    <lineage>
        <taxon>Eukaryota</taxon>
        <taxon>Sar</taxon>
        <taxon>Stramenopiles</taxon>
        <taxon>Oomycota</taxon>
        <taxon>Peronosporomycetes</taxon>
        <taxon>Peronosporales</taxon>
        <taxon>Peronosporaceae</taxon>
        <taxon>Phytophthora</taxon>
    </lineage>
</organism>
<gene>
    <name evidence="2" type="ORF">PHYPSEUDO_009976</name>
</gene>
<protein>
    <recommendedName>
        <fullName evidence="1">AB hydrolase-1 domain-containing protein</fullName>
    </recommendedName>
</protein>
<dbReference type="AlphaFoldDB" id="A0A8T1VE21"/>
<dbReference type="Proteomes" id="UP000694044">
    <property type="component" value="Unassembled WGS sequence"/>
</dbReference>
<dbReference type="PANTHER" id="PTHR43798:SF33">
    <property type="entry name" value="HYDROLASE, PUTATIVE (AFU_ORTHOLOGUE AFUA_2G14860)-RELATED"/>
    <property type="match status" value="1"/>
</dbReference>
<comment type="caution">
    <text evidence="2">The sequence shown here is derived from an EMBL/GenBank/DDBJ whole genome shotgun (WGS) entry which is preliminary data.</text>
</comment>
<dbReference type="GO" id="GO:0016020">
    <property type="term" value="C:membrane"/>
    <property type="evidence" value="ECO:0007669"/>
    <property type="project" value="TreeGrafter"/>
</dbReference>
<keyword evidence="3" id="KW-1185">Reference proteome</keyword>
<evidence type="ECO:0000313" key="2">
    <source>
        <dbReference type="EMBL" id="KAG7378500.1"/>
    </source>
</evidence>
<dbReference type="InterPro" id="IPR050266">
    <property type="entry name" value="AB_hydrolase_sf"/>
</dbReference>
<sequence length="286" mass="31547">MGNSTSAAAAGSPSQDKSSVVISRVFPSSADYRLYVTPQSYVFFENSRPDAAANTTIAICLPGIGDTRRQFRLLAPLLHDRLGFRVLVGDLRGFGDSASFEDNEEDDYSTYSPEAIASDVAKLMKELKSADPSCSFVLLGNSLSAGAMVLVAATAKKADADFCIRSLVLLGPMLRDYPIEQWFRPLTYLLFRPLYGAWVWGVYYRTLYPGKGEWSSALGDLAGIPDLPVLAFFGRKDPDFFDLDGELEWFHATVPHALRFEDEEGGHYPHLENPVRVIQAIEESLA</sequence>
<dbReference type="PANTHER" id="PTHR43798">
    <property type="entry name" value="MONOACYLGLYCEROL LIPASE"/>
    <property type="match status" value="1"/>
</dbReference>